<dbReference type="RefSeq" id="WP_085515916.1">
    <property type="nucleotide sequence ID" value="NZ_FXAW01000001.1"/>
</dbReference>
<evidence type="ECO:0000313" key="1">
    <source>
        <dbReference type="EMBL" id="SMG17483.1"/>
    </source>
</evidence>
<keyword evidence="2" id="KW-1185">Reference proteome</keyword>
<organism evidence="1 2">
    <name type="scientific">Marivirga sericea</name>
    <dbReference type="NCBI Taxonomy" id="1028"/>
    <lineage>
        <taxon>Bacteria</taxon>
        <taxon>Pseudomonadati</taxon>
        <taxon>Bacteroidota</taxon>
        <taxon>Cytophagia</taxon>
        <taxon>Cytophagales</taxon>
        <taxon>Marivirgaceae</taxon>
        <taxon>Marivirga</taxon>
    </lineage>
</organism>
<gene>
    <name evidence="1" type="ORF">SAMN05661096_00962</name>
</gene>
<accession>A0A1X7IRW8</accession>
<dbReference type="OrthoDB" id="9836677at2"/>
<reference evidence="2" key="1">
    <citation type="submission" date="2017-04" db="EMBL/GenBank/DDBJ databases">
        <authorList>
            <person name="Varghese N."/>
            <person name="Submissions S."/>
        </authorList>
    </citation>
    <scope>NUCLEOTIDE SEQUENCE [LARGE SCALE GENOMIC DNA]</scope>
    <source>
        <strain evidence="2">DSM 4125</strain>
    </source>
</reference>
<dbReference type="EMBL" id="FXAW01000001">
    <property type="protein sequence ID" value="SMG17483.1"/>
    <property type="molecule type" value="Genomic_DNA"/>
</dbReference>
<dbReference type="STRING" id="1028.SAMN05661096_00962"/>
<dbReference type="Proteomes" id="UP000193804">
    <property type="component" value="Unassembled WGS sequence"/>
</dbReference>
<dbReference type="AlphaFoldDB" id="A0A1X7IRW8"/>
<protein>
    <submittedName>
        <fullName evidence="1">Uncharacterized protein</fullName>
    </submittedName>
</protein>
<evidence type="ECO:0000313" key="2">
    <source>
        <dbReference type="Proteomes" id="UP000193804"/>
    </source>
</evidence>
<name>A0A1X7IRW8_9BACT</name>
<sequence>MQNLNPQIQFKINEISEYGYNNNFQFENGELVLRKEEEDHQIEKHYVAEQVSVEAEYLYEDKGSAVITFMTNDGELGYAIDTMNSSGQFPLINYFEAIED</sequence>
<proteinExistence type="predicted"/>